<name>A0ACB9SKI7_HOLOL</name>
<accession>A0ACB9SKI7</accession>
<proteinExistence type="predicted"/>
<sequence length="311" mass="35522">MSDRTKRILRLALEEKQFYDEDDSSNDPFSDDSDDDPCFLPSDSSDATDSNDSDIVHKQNRVLLVNDNMPGSSQQNASKRPRLVDEVNKEVESEHAEDESQSDVGGEQVVEPIVVEIGNDSQIQLRDLSESVWGPPLGNDLQFNEHFEDTVKPEWRAALGGRQPIDYYQAFVDLSIIDLIVDQTNLYATQFVIENTNVTNNSRVHSWEPTTRTEILHFIGLLGYMGIALMKCEGEDRQLTRPPGTSMRSHVLDKLDCKARENRKYCRGCYKKKMDGVIDKNKVKKVITYCVQCEGNPRYCLECFNYLHKSR</sequence>
<evidence type="ECO:0000313" key="1">
    <source>
        <dbReference type="EMBL" id="KAI4455710.1"/>
    </source>
</evidence>
<reference evidence="1" key="1">
    <citation type="submission" date="2022-04" db="EMBL/GenBank/DDBJ databases">
        <title>Chromosome-scale genome assembly of Holotrichia oblita Faldermann.</title>
        <authorList>
            <person name="Rongchong L."/>
        </authorList>
    </citation>
    <scope>NUCLEOTIDE SEQUENCE</scope>
    <source>
        <strain evidence="1">81SQS9</strain>
    </source>
</reference>
<keyword evidence="2" id="KW-1185">Reference proteome</keyword>
<gene>
    <name evidence="1" type="ORF">MML48_9g00002788</name>
</gene>
<organism evidence="1 2">
    <name type="scientific">Holotrichia oblita</name>
    <name type="common">Chafer beetle</name>
    <dbReference type="NCBI Taxonomy" id="644536"/>
    <lineage>
        <taxon>Eukaryota</taxon>
        <taxon>Metazoa</taxon>
        <taxon>Ecdysozoa</taxon>
        <taxon>Arthropoda</taxon>
        <taxon>Hexapoda</taxon>
        <taxon>Insecta</taxon>
        <taxon>Pterygota</taxon>
        <taxon>Neoptera</taxon>
        <taxon>Endopterygota</taxon>
        <taxon>Coleoptera</taxon>
        <taxon>Polyphaga</taxon>
        <taxon>Scarabaeiformia</taxon>
        <taxon>Scarabaeidae</taxon>
        <taxon>Melolonthinae</taxon>
        <taxon>Holotrichia</taxon>
    </lineage>
</organism>
<dbReference type="Proteomes" id="UP001056778">
    <property type="component" value="Chromosome 9"/>
</dbReference>
<protein>
    <submittedName>
        <fullName evidence="1">Transposase is4</fullName>
    </submittedName>
</protein>
<comment type="caution">
    <text evidence="1">The sequence shown here is derived from an EMBL/GenBank/DDBJ whole genome shotgun (WGS) entry which is preliminary data.</text>
</comment>
<evidence type="ECO:0000313" key="2">
    <source>
        <dbReference type="Proteomes" id="UP001056778"/>
    </source>
</evidence>
<dbReference type="EMBL" id="CM043023">
    <property type="protein sequence ID" value="KAI4455710.1"/>
    <property type="molecule type" value="Genomic_DNA"/>
</dbReference>